<keyword evidence="2" id="KW-1185">Reference proteome</keyword>
<protein>
    <submittedName>
        <fullName evidence="1">Uncharacterized protein</fullName>
    </submittedName>
</protein>
<gene>
    <name evidence="1" type="ORF">LTR37_010652</name>
</gene>
<reference evidence="1" key="1">
    <citation type="submission" date="2023-07" db="EMBL/GenBank/DDBJ databases">
        <title>Black Yeasts Isolated from many extreme environments.</title>
        <authorList>
            <person name="Coleine C."/>
            <person name="Stajich J.E."/>
            <person name="Selbmann L."/>
        </authorList>
    </citation>
    <scope>NUCLEOTIDE SEQUENCE</scope>
    <source>
        <strain evidence="1">CCFEE 5714</strain>
    </source>
</reference>
<organism evidence="1 2">
    <name type="scientific">Vermiconidia calcicola</name>
    <dbReference type="NCBI Taxonomy" id="1690605"/>
    <lineage>
        <taxon>Eukaryota</taxon>
        <taxon>Fungi</taxon>
        <taxon>Dikarya</taxon>
        <taxon>Ascomycota</taxon>
        <taxon>Pezizomycotina</taxon>
        <taxon>Dothideomycetes</taxon>
        <taxon>Dothideomycetidae</taxon>
        <taxon>Mycosphaerellales</taxon>
        <taxon>Extremaceae</taxon>
        <taxon>Vermiconidia</taxon>
    </lineage>
</organism>
<evidence type="ECO:0000313" key="2">
    <source>
        <dbReference type="Proteomes" id="UP001281147"/>
    </source>
</evidence>
<proteinExistence type="predicted"/>
<evidence type="ECO:0000313" key="1">
    <source>
        <dbReference type="EMBL" id="KAK3709824.1"/>
    </source>
</evidence>
<name>A0ACC3N766_9PEZI</name>
<dbReference type="Proteomes" id="UP001281147">
    <property type="component" value="Unassembled WGS sequence"/>
</dbReference>
<sequence>MSSPDHARSVSRGRSPTPARIPPAADDDNLHSRSPSRSPSHPNGAHRRTHSRSRSPSRGRTRSRSRSHRSRSYTRSPSPPRSAKIVIEKLTKNVSPTHLREIFATYGEISELEMPMNKQFMTNRGIAYIVFAEAGYAESAIAHMHEAQLDGALISSESAGETAAAE</sequence>
<comment type="caution">
    <text evidence="1">The sequence shown here is derived from an EMBL/GenBank/DDBJ whole genome shotgun (WGS) entry which is preliminary data.</text>
</comment>
<dbReference type="EMBL" id="JAUTXU010000089">
    <property type="protein sequence ID" value="KAK3709824.1"/>
    <property type="molecule type" value="Genomic_DNA"/>
</dbReference>
<accession>A0ACC3N766</accession>